<feature type="region of interest" description="Disordered" evidence="1">
    <location>
        <begin position="1"/>
        <end position="27"/>
    </location>
</feature>
<dbReference type="Proteomes" id="UP000799118">
    <property type="component" value="Unassembled WGS sequence"/>
</dbReference>
<protein>
    <submittedName>
        <fullName evidence="2">Uncharacterized protein</fullName>
    </submittedName>
</protein>
<proteinExistence type="predicted"/>
<reference evidence="2" key="1">
    <citation type="journal article" date="2019" name="Environ. Microbiol.">
        <title>Fungal ecological strategies reflected in gene transcription - a case study of two litter decomposers.</title>
        <authorList>
            <person name="Barbi F."/>
            <person name="Kohler A."/>
            <person name="Barry K."/>
            <person name="Baskaran P."/>
            <person name="Daum C."/>
            <person name="Fauchery L."/>
            <person name="Ihrmark K."/>
            <person name="Kuo A."/>
            <person name="LaButti K."/>
            <person name="Lipzen A."/>
            <person name="Morin E."/>
            <person name="Grigoriev I.V."/>
            <person name="Henrissat B."/>
            <person name="Lindahl B."/>
            <person name="Martin F."/>
        </authorList>
    </citation>
    <scope>NUCLEOTIDE SEQUENCE</scope>
    <source>
        <strain evidence="2">JB14</strain>
    </source>
</reference>
<sequence length="192" mass="21217">MPSNSIDYRPKTRPSSRSNRNSGIGKNTASKILAGKLKPNLGRYELSGGELQRFAIAMSSYTIGRHESLSFKMVETAKEVTGDKTRHYSYPAMTKTLGSFKPIYRTGLFSPIPRSLSCCGENGTEKTIFVRLLAGVDTPDIETDELTLSVSLKPQTITPKFSGTVRMLVSKADQGGVYAGYMYLFVEIMFVY</sequence>
<dbReference type="InterPro" id="IPR013283">
    <property type="entry name" value="RLI1"/>
</dbReference>
<keyword evidence="3" id="KW-1185">Reference proteome</keyword>
<name>A0A6A4GV89_9AGAR</name>
<gene>
    <name evidence="2" type="ORF">BT96DRAFT_947006</name>
</gene>
<evidence type="ECO:0000313" key="3">
    <source>
        <dbReference type="Proteomes" id="UP000799118"/>
    </source>
</evidence>
<evidence type="ECO:0000256" key="1">
    <source>
        <dbReference type="SAM" id="MobiDB-lite"/>
    </source>
</evidence>
<dbReference type="OrthoDB" id="1863831at2759"/>
<accession>A0A6A4GV89</accession>
<dbReference type="AlphaFoldDB" id="A0A6A4GV89"/>
<dbReference type="PANTHER" id="PTHR19248">
    <property type="entry name" value="ATP-BINDING TRANSPORT PROTEIN-RELATED"/>
    <property type="match status" value="1"/>
</dbReference>
<feature type="compositionally biased region" description="Polar residues" evidence="1">
    <location>
        <begin position="13"/>
        <end position="27"/>
    </location>
</feature>
<dbReference type="EMBL" id="ML769705">
    <property type="protein sequence ID" value="KAE9389240.1"/>
    <property type="molecule type" value="Genomic_DNA"/>
</dbReference>
<evidence type="ECO:0000313" key="2">
    <source>
        <dbReference type="EMBL" id="KAE9389240.1"/>
    </source>
</evidence>
<organism evidence="2 3">
    <name type="scientific">Gymnopus androsaceus JB14</name>
    <dbReference type="NCBI Taxonomy" id="1447944"/>
    <lineage>
        <taxon>Eukaryota</taxon>
        <taxon>Fungi</taxon>
        <taxon>Dikarya</taxon>
        <taxon>Basidiomycota</taxon>
        <taxon>Agaricomycotina</taxon>
        <taxon>Agaricomycetes</taxon>
        <taxon>Agaricomycetidae</taxon>
        <taxon>Agaricales</taxon>
        <taxon>Marasmiineae</taxon>
        <taxon>Omphalotaceae</taxon>
        <taxon>Gymnopus</taxon>
    </lineage>
</organism>